<dbReference type="InterPro" id="IPR003594">
    <property type="entry name" value="HATPase_dom"/>
</dbReference>
<dbReference type="Pfam" id="PF08448">
    <property type="entry name" value="PAS_4"/>
    <property type="match status" value="1"/>
</dbReference>
<dbReference type="InterPro" id="IPR036890">
    <property type="entry name" value="HATPase_C_sf"/>
</dbReference>
<dbReference type="PANTHER" id="PTHR43304">
    <property type="entry name" value="PHYTOCHROME-LIKE PROTEIN CPH1"/>
    <property type="match status" value="1"/>
</dbReference>
<evidence type="ECO:0000256" key="2">
    <source>
        <dbReference type="ARBA" id="ARBA00004370"/>
    </source>
</evidence>
<feature type="domain" description="PAC" evidence="12">
    <location>
        <begin position="371"/>
        <end position="423"/>
    </location>
</feature>
<feature type="coiled-coil region" evidence="7">
    <location>
        <begin position="279"/>
        <end position="306"/>
    </location>
</feature>
<dbReference type="Gene3D" id="6.10.340.10">
    <property type="match status" value="1"/>
</dbReference>
<dbReference type="InterPro" id="IPR003018">
    <property type="entry name" value="GAF"/>
</dbReference>
<dbReference type="PANTHER" id="PTHR43304:SF1">
    <property type="entry name" value="PAC DOMAIN-CONTAINING PROTEIN"/>
    <property type="match status" value="1"/>
</dbReference>
<dbReference type="PRINTS" id="PR00344">
    <property type="entry name" value="BCTRLSENSOR"/>
</dbReference>
<dbReference type="PROSITE" id="PS50113">
    <property type="entry name" value="PAC"/>
    <property type="match status" value="3"/>
</dbReference>
<evidence type="ECO:0000256" key="1">
    <source>
        <dbReference type="ARBA" id="ARBA00000085"/>
    </source>
</evidence>
<feature type="domain" description="PAS" evidence="11">
    <location>
        <begin position="1043"/>
        <end position="1114"/>
    </location>
</feature>
<keyword evidence="5" id="KW-0808">Transferase</keyword>
<dbReference type="InterPro" id="IPR003660">
    <property type="entry name" value="HAMP_dom"/>
</dbReference>
<dbReference type="CDD" id="cd00130">
    <property type="entry name" value="PAS"/>
    <property type="match status" value="4"/>
</dbReference>
<dbReference type="SUPFAM" id="SSF55785">
    <property type="entry name" value="PYP-like sensor domain (PAS domain)"/>
    <property type="match status" value="4"/>
</dbReference>
<evidence type="ECO:0000259" key="10">
    <source>
        <dbReference type="PROSITE" id="PS50109"/>
    </source>
</evidence>
<dbReference type="Proteomes" id="UP000886100">
    <property type="component" value="Unassembled WGS sequence"/>
</dbReference>
<dbReference type="FunFam" id="1.10.287.130:FF:000101">
    <property type="entry name" value="Sensor histidine kinase"/>
    <property type="match status" value="1"/>
</dbReference>
<dbReference type="FunFam" id="3.30.450.20:FF:000088">
    <property type="entry name" value="Sensory transduction histidine kinase"/>
    <property type="match status" value="1"/>
</dbReference>
<protein>
    <recommendedName>
        <fullName evidence="3">histidine kinase</fullName>
        <ecNumber evidence="3">2.7.13.3</ecNumber>
    </recommendedName>
</protein>
<evidence type="ECO:0000256" key="7">
    <source>
        <dbReference type="SAM" id="Coils"/>
    </source>
</evidence>
<evidence type="ECO:0000256" key="9">
    <source>
        <dbReference type="SAM" id="Phobius"/>
    </source>
</evidence>
<dbReference type="Gene3D" id="2.10.70.100">
    <property type="match status" value="2"/>
</dbReference>
<feature type="compositionally biased region" description="Basic residues" evidence="8">
    <location>
        <begin position="8"/>
        <end position="23"/>
    </location>
</feature>
<dbReference type="SUPFAM" id="SSF55781">
    <property type="entry name" value="GAF domain-like"/>
    <property type="match status" value="2"/>
</dbReference>
<comment type="caution">
    <text evidence="14">The sequence shown here is derived from an EMBL/GenBank/DDBJ whole genome shotgun (WGS) entry which is preliminary data.</text>
</comment>
<dbReference type="PROSITE" id="PS50112">
    <property type="entry name" value="PAS"/>
    <property type="match status" value="3"/>
</dbReference>
<dbReference type="NCBIfam" id="TIGR00229">
    <property type="entry name" value="sensory_box"/>
    <property type="match status" value="3"/>
</dbReference>
<dbReference type="GO" id="GO:0000155">
    <property type="term" value="F:phosphorelay sensor kinase activity"/>
    <property type="evidence" value="ECO:0007669"/>
    <property type="project" value="InterPro"/>
</dbReference>
<dbReference type="Pfam" id="PF13426">
    <property type="entry name" value="PAS_9"/>
    <property type="match status" value="1"/>
</dbReference>
<dbReference type="FunFam" id="3.30.565.10:FF:000006">
    <property type="entry name" value="Sensor histidine kinase WalK"/>
    <property type="match status" value="1"/>
</dbReference>
<dbReference type="CDD" id="cd06225">
    <property type="entry name" value="HAMP"/>
    <property type="match status" value="1"/>
</dbReference>
<evidence type="ECO:0000313" key="14">
    <source>
        <dbReference type="EMBL" id="HHH13994.1"/>
    </source>
</evidence>
<dbReference type="SMART" id="SM00304">
    <property type="entry name" value="HAMP"/>
    <property type="match status" value="1"/>
</dbReference>
<dbReference type="InterPro" id="IPR013656">
    <property type="entry name" value="PAS_4"/>
</dbReference>
<dbReference type="InterPro" id="IPR000700">
    <property type="entry name" value="PAS-assoc_C"/>
</dbReference>
<dbReference type="SMART" id="SM00388">
    <property type="entry name" value="HisKA"/>
    <property type="match status" value="1"/>
</dbReference>
<dbReference type="CDD" id="cd00082">
    <property type="entry name" value="HisKA"/>
    <property type="match status" value="1"/>
</dbReference>
<dbReference type="EC" id="2.7.13.3" evidence="3"/>
<feature type="transmembrane region" description="Helical" evidence="9">
    <location>
        <begin position="56"/>
        <end position="76"/>
    </location>
</feature>
<dbReference type="InterPro" id="IPR001610">
    <property type="entry name" value="PAC"/>
</dbReference>
<evidence type="ECO:0000256" key="6">
    <source>
        <dbReference type="ARBA" id="ARBA00022777"/>
    </source>
</evidence>
<evidence type="ECO:0000259" key="12">
    <source>
        <dbReference type="PROSITE" id="PS50113"/>
    </source>
</evidence>
<evidence type="ECO:0000256" key="3">
    <source>
        <dbReference type="ARBA" id="ARBA00012438"/>
    </source>
</evidence>
<keyword evidence="6" id="KW-0418">Kinase</keyword>
<dbReference type="InterPro" id="IPR035965">
    <property type="entry name" value="PAS-like_dom_sf"/>
</dbReference>
<dbReference type="PROSITE" id="PS50885">
    <property type="entry name" value="HAMP"/>
    <property type="match status" value="1"/>
</dbReference>
<dbReference type="Gene3D" id="1.10.287.130">
    <property type="match status" value="1"/>
</dbReference>
<feature type="domain" description="PAS" evidence="11">
    <location>
        <begin position="900"/>
        <end position="972"/>
    </location>
</feature>
<feature type="region of interest" description="Disordered" evidence="8">
    <location>
        <begin position="1"/>
        <end position="44"/>
    </location>
</feature>
<feature type="domain" description="PAS" evidence="11">
    <location>
        <begin position="424"/>
        <end position="495"/>
    </location>
</feature>
<feature type="domain" description="HAMP" evidence="13">
    <location>
        <begin position="239"/>
        <end position="291"/>
    </location>
</feature>
<accession>A0A7C5IZI6</accession>
<evidence type="ECO:0000259" key="11">
    <source>
        <dbReference type="PROSITE" id="PS50112"/>
    </source>
</evidence>
<dbReference type="SUPFAM" id="SSF55874">
    <property type="entry name" value="ATPase domain of HSP90 chaperone/DNA topoisomerase II/histidine kinase"/>
    <property type="match status" value="1"/>
</dbReference>
<dbReference type="GO" id="GO:0005886">
    <property type="term" value="C:plasma membrane"/>
    <property type="evidence" value="ECO:0007669"/>
    <property type="project" value="UniProtKB-ARBA"/>
</dbReference>
<dbReference type="Gene3D" id="3.30.450.20">
    <property type="entry name" value="PAS domain"/>
    <property type="match status" value="4"/>
</dbReference>
<dbReference type="InterPro" id="IPR013655">
    <property type="entry name" value="PAS_fold_3"/>
</dbReference>
<dbReference type="InterPro" id="IPR052162">
    <property type="entry name" value="Sensor_kinase/Photoreceptor"/>
</dbReference>
<dbReference type="InterPro" id="IPR003661">
    <property type="entry name" value="HisK_dim/P_dom"/>
</dbReference>
<gene>
    <name evidence="14" type="ORF">ENJ98_07135</name>
</gene>
<dbReference type="SMART" id="SM00387">
    <property type="entry name" value="HATPase_c"/>
    <property type="match status" value="1"/>
</dbReference>
<dbReference type="Gene3D" id="3.30.450.40">
    <property type="match status" value="2"/>
</dbReference>
<dbReference type="SUPFAM" id="SSF47384">
    <property type="entry name" value="Homodimeric domain of signal transducing histidine kinase"/>
    <property type="match status" value="1"/>
</dbReference>
<comment type="catalytic activity">
    <reaction evidence="1">
        <text>ATP + protein L-histidine = ADP + protein N-phospho-L-histidine.</text>
        <dbReference type="EC" id="2.7.13.3"/>
    </reaction>
</comment>
<evidence type="ECO:0000256" key="4">
    <source>
        <dbReference type="ARBA" id="ARBA00022553"/>
    </source>
</evidence>
<keyword evidence="9" id="KW-0472">Membrane</keyword>
<dbReference type="PROSITE" id="PS50109">
    <property type="entry name" value="HIS_KIN"/>
    <property type="match status" value="1"/>
</dbReference>
<evidence type="ECO:0000256" key="8">
    <source>
        <dbReference type="SAM" id="MobiDB-lite"/>
    </source>
</evidence>
<dbReference type="Pfam" id="PF01590">
    <property type="entry name" value="GAF"/>
    <property type="match status" value="2"/>
</dbReference>
<dbReference type="SMART" id="SM00065">
    <property type="entry name" value="GAF"/>
    <property type="match status" value="2"/>
</dbReference>
<dbReference type="Pfam" id="PF08447">
    <property type="entry name" value="PAS_3"/>
    <property type="match status" value="2"/>
</dbReference>
<keyword evidence="7" id="KW-0175">Coiled coil</keyword>
<dbReference type="Gene3D" id="3.30.565.10">
    <property type="entry name" value="Histidine kinase-like ATPase, C-terminal domain"/>
    <property type="match status" value="1"/>
</dbReference>
<dbReference type="EMBL" id="DROM01000429">
    <property type="protein sequence ID" value="HHH13994.1"/>
    <property type="molecule type" value="Genomic_DNA"/>
</dbReference>
<feature type="domain" description="Histidine kinase" evidence="10">
    <location>
        <begin position="1186"/>
        <end position="1399"/>
    </location>
</feature>
<dbReference type="SUPFAM" id="SSF158472">
    <property type="entry name" value="HAMP domain-like"/>
    <property type="match status" value="1"/>
</dbReference>
<comment type="subcellular location">
    <subcellularLocation>
        <location evidence="2">Membrane</location>
    </subcellularLocation>
</comment>
<dbReference type="SMART" id="SM00091">
    <property type="entry name" value="PAS"/>
    <property type="match status" value="4"/>
</dbReference>
<dbReference type="Pfam" id="PF02518">
    <property type="entry name" value="HATPase_c"/>
    <property type="match status" value="1"/>
</dbReference>
<dbReference type="InterPro" id="IPR005467">
    <property type="entry name" value="His_kinase_dom"/>
</dbReference>
<feature type="coiled-coil region" evidence="7">
    <location>
        <begin position="1019"/>
        <end position="1046"/>
    </location>
</feature>
<dbReference type="SMART" id="SM00086">
    <property type="entry name" value="PAC"/>
    <property type="match status" value="4"/>
</dbReference>
<dbReference type="InterPro" id="IPR000014">
    <property type="entry name" value="PAS"/>
</dbReference>
<feature type="coiled-coil region" evidence="7">
    <location>
        <begin position="1156"/>
        <end position="1183"/>
    </location>
</feature>
<dbReference type="Pfam" id="PF00672">
    <property type="entry name" value="HAMP"/>
    <property type="match status" value="1"/>
</dbReference>
<name>A0A7C5IZI6_9GAMM</name>
<dbReference type="InterPro" id="IPR036097">
    <property type="entry name" value="HisK_dim/P_sf"/>
</dbReference>
<keyword evidence="4" id="KW-0597">Phosphoprotein</keyword>
<dbReference type="InterPro" id="IPR004358">
    <property type="entry name" value="Sig_transdc_His_kin-like_C"/>
</dbReference>
<feature type="transmembrane region" description="Helical" evidence="9">
    <location>
        <begin position="211"/>
        <end position="231"/>
    </location>
</feature>
<keyword evidence="9" id="KW-0812">Transmembrane</keyword>
<organism evidence="14">
    <name type="scientific">Thiolapillus brandeum</name>
    <dbReference type="NCBI Taxonomy" id="1076588"/>
    <lineage>
        <taxon>Bacteria</taxon>
        <taxon>Pseudomonadati</taxon>
        <taxon>Pseudomonadota</taxon>
        <taxon>Gammaproteobacteria</taxon>
        <taxon>Chromatiales</taxon>
        <taxon>Sedimenticolaceae</taxon>
        <taxon>Thiolapillus</taxon>
    </lineage>
</organism>
<evidence type="ECO:0000256" key="5">
    <source>
        <dbReference type="ARBA" id="ARBA00022679"/>
    </source>
</evidence>
<sequence>MGCLGRPARPRRARTRAAARFSRHGGNGTPAEGPARGSGIDRGGGEKPVIRNRLRMLGWAGLLLVVVAVGMAAVGYRLVGLEKSHYDDVEWLRNKLVNLNVITMDVLYDTAAALHPRQWRLVYESVGKQLTALSQRDGPKAAALAELHRKLGDRMSRFLDARASCAPGDGDPDLCRELLARLATQVRVVLQDLFVETGTLERQATLRLDRYFYLGMLFLFGLLLTLVLFTVTQLIPVVRRLDRGLGGLVEAAEHFRKGELEHRVEDGVRDELGMLATAFNEMAQRRKAVEEALRRNEANLAEAQQVAHVGSWELDLVKNRLWWSDEIYRIFEIDPRKFGASYEAFLERVHPEDREKVDDAYRRSVADRTSYEIVHRLLLDDGRVKYVHERGRTHYTEDGTPLRSIGTVQDVTDQELANRALKESAHELDAIIENLPLMVFLKDAEQLRYVRFNRAGEELLGISREQVLGRTDHELFPAEQAEAFVREDRRVLESGQALDITLEPIDTVRGRRLLHTRKVCICSGDGRPRYLLGISEDITQRVETENRIRYRLSLEAAMAHISTELAQVGEERLDAALDRALEEIGRAVKADRSYLFQLDPGGETFTNTHEWCLPGIASQMPEIRQLPVAEFEAVFRLFRKGEILNVSEPSELAGISTTLRDFMEETGIRSLVNVPVLSEGELLGIIGFDAETESRRWPEEDVRLLRIVAEAVAGALTRKRATRAIREHTWYLEELDRVSRVLAEHTTQREMLWEVVDLVFELFHADRAWMLQAVPDEEGFEVPIERTRPEYPGAIATGLRIPDDEFGRRMMERLLAEREPVVMQMAGVEDLPDYMKSYGVRSQMLIAIRPSLGTPWILGIHQCSREREWSAVERRLFQAIAERVAISLVGVRLMEEIRQSERRLQEAEKIAQVGTWELDLKSGRAYWSDQEYRCLGYEPGTCEAGYEAFARAVHPDDLERVKEAMERAVRGETEAYEIQHRVIWQDGSEHVVHELGEVTRDPRGEAVRMIGTTQDITRRVQLEQELERHRRHLEQLVEERTRTIRRQTQIIEQTNDSVVTTDLEGRVTSWNGGAVRVFGYGVEEAMGRHVGFVYPEGSEEILREQVMQPLLDKGTHETEVMLRRKDGTLFPAFLSLSLLYDETGTPEGMVGYAVDISELKRREEELRQLAERLEASNRELESFSYSVSHDLRAPLRAIDGFSQALVEDYAERLDGAALDYLSRIRNGAQRLGTLIDDLLQLSRVNRGELQLERVDLAELARSVIEELHAGEPEREVELVLGEEMVVTGDPRLLRAMVANLLGNAWKFTNREEHARILFRRMEEDPRVFYVQDNGVGFDMRHADKLFGAFQRLHRMSEFPGTGVGLATVQRIVHRHGGRVWAEAEPGKGATFYFSLDPGVEVPPEPANEGTKT</sequence>
<dbReference type="Pfam" id="PF00512">
    <property type="entry name" value="HisKA"/>
    <property type="match status" value="1"/>
</dbReference>
<reference evidence="14" key="1">
    <citation type="journal article" date="2020" name="mSystems">
        <title>Genome- and Community-Level Interaction Insights into Carbon Utilization and Element Cycling Functions of Hydrothermarchaeota in Hydrothermal Sediment.</title>
        <authorList>
            <person name="Zhou Z."/>
            <person name="Liu Y."/>
            <person name="Xu W."/>
            <person name="Pan J."/>
            <person name="Luo Z.H."/>
            <person name="Li M."/>
        </authorList>
    </citation>
    <scope>NUCLEOTIDE SEQUENCE [LARGE SCALE GENOMIC DNA]</scope>
    <source>
        <strain evidence="14">HyVt-535</strain>
    </source>
</reference>
<feature type="domain" description="PAC" evidence="12">
    <location>
        <begin position="1116"/>
        <end position="1168"/>
    </location>
</feature>
<keyword evidence="9" id="KW-1133">Transmembrane helix</keyword>
<proteinExistence type="predicted"/>
<dbReference type="InterPro" id="IPR029016">
    <property type="entry name" value="GAF-like_dom_sf"/>
</dbReference>
<feature type="domain" description="PAC" evidence="12">
    <location>
        <begin position="976"/>
        <end position="1028"/>
    </location>
</feature>
<evidence type="ECO:0000259" key="13">
    <source>
        <dbReference type="PROSITE" id="PS50885"/>
    </source>
</evidence>